<evidence type="ECO:0000313" key="2">
    <source>
        <dbReference type="EMBL" id="CAB9519370.1"/>
    </source>
</evidence>
<feature type="compositionally biased region" description="Polar residues" evidence="1">
    <location>
        <begin position="109"/>
        <end position="121"/>
    </location>
</feature>
<organism evidence="2 3">
    <name type="scientific">Seminavis robusta</name>
    <dbReference type="NCBI Taxonomy" id="568900"/>
    <lineage>
        <taxon>Eukaryota</taxon>
        <taxon>Sar</taxon>
        <taxon>Stramenopiles</taxon>
        <taxon>Ochrophyta</taxon>
        <taxon>Bacillariophyta</taxon>
        <taxon>Bacillariophyceae</taxon>
        <taxon>Bacillariophycidae</taxon>
        <taxon>Naviculales</taxon>
        <taxon>Naviculaceae</taxon>
        <taxon>Seminavis</taxon>
    </lineage>
</organism>
<feature type="compositionally biased region" description="Basic and acidic residues" evidence="1">
    <location>
        <begin position="87"/>
        <end position="105"/>
    </location>
</feature>
<reference evidence="2" key="1">
    <citation type="submission" date="2020-06" db="EMBL/GenBank/DDBJ databases">
        <authorList>
            <consortium name="Plant Systems Biology data submission"/>
        </authorList>
    </citation>
    <scope>NUCLEOTIDE SEQUENCE</scope>
    <source>
        <strain evidence="2">D6</strain>
    </source>
</reference>
<feature type="compositionally biased region" description="Acidic residues" evidence="1">
    <location>
        <begin position="62"/>
        <end position="77"/>
    </location>
</feature>
<accession>A0A9N8HNS9</accession>
<dbReference type="EMBL" id="CAICTM010001009">
    <property type="protein sequence ID" value="CAB9519370.1"/>
    <property type="molecule type" value="Genomic_DNA"/>
</dbReference>
<proteinExistence type="predicted"/>
<keyword evidence="3" id="KW-1185">Reference proteome</keyword>
<comment type="caution">
    <text evidence="2">The sequence shown here is derived from an EMBL/GenBank/DDBJ whole genome shotgun (WGS) entry which is preliminary data.</text>
</comment>
<evidence type="ECO:0000256" key="1">
    <source>
        <dbReference type="SAM" id="MobiDB-lite"/>
    </source>
</evidence>
<feature type="region of interest" description="Disordered" evidence="1">
    <location>
        <begin position="47"/>
        <end position="148"/>
    </location>
</feature>
<feature type="region of interest" description="Disordered" evidence="1">
    <location>
        <begin position="1"/>
        <end position="34"/>
    </location>
</feature>
<name>A0A9N8HNS9_9STRA</name>
<dbReference type="Proteomes" id="UP001153069">
    <property type="component" value="Unassembled WGS sequence"/>
</dbReference>
<evidence type="ECO:0000313" key="3">
    <source>
        <dbReference type="Proteomes" id="UP001153069"/>
    </source>
</evidence>
<protein>
    <submittedName>
        <fullName evidence="2">Uncharacterized protein</fullName>
    </submittedName>
</protein>
<dbReference type="AlphaFoldDB" id="A0A9N8HNS9"/>
<sequence length="198" mass="22571">MMMQEKPKEKEKEKAKAKVNIMLSSDSEDDTEDEELLARYKKAAIEKRRKAELSLSQALESSSEDEDDTSTALEEGDVPLLAQLTEEETRARQEEAEADRQKAAPKETSYLQEMHQLQQQVPFHHKQYPPAETGQGVPPPPYPARTNPVAVPQWQRNFRNSYQRTAASEEHHRQMNFYQMEYVPGTPLPHSGVAGLPP</sequence>
<feature type="compositionally biased region" description="Basic and acidic residues" evidence="1">
    <location>
        <begin position="1"/>
        <end position="16"/>
    </location>
</feature>
<gene>
    <name evidence="2" type="ORF">SEMRO_1011_G231070.1</name>
</gene>